<name>A0ABU4DEN6_9ACTN</name>
<gene>
    <name evidence="1" type="ORF">R3P94_12940</name>
</gene>
<proteinExistence type="predicted"/>
<evidence type="ECO:0000313" key="1">
    <source>
        <dbReference type="EMBL" id="MDV6308211.1"/>
    </source>
</evidence>
<dbReference type="Proteomes" id="UP001185779">
    <property type="component" value="Unassembled WGS sequence"/>
</dbReference>
<comment type="caution">
    <text evidence="1">The sequence shown here is derived from an EMBL/GenBank/DDBJ whole genome shotgun (WGS) entry which is preliminary data.</text>
</comment>
<organism evidence="1 2">
    <name type="scientific">Gordonia amicalis</name>
    <dbReference type="NCBI Taxonomy" id="89053"/>
    <lineage>
        <taxon>Bacteria</taxon>
        <taxon>Bacillati</taxon>
        <taxon>Actinomycetota</taxon>
        <taxon>Actinomycetes</taxon>
        <taxon>Mycobacteriales</taxon>
        <taxon>Gordoniaceae</taxon>
        <taxon>Gordonia</taxon>
    </lineage>
</organism>
<dbReference type="EMBL" id="JAWLKI010000013">
    <property type="protein sequence ID" value="MDV6308211.1"/>
    <property type="molecule type" value="Genomic_DNA"/>
</dbReference>
<keyword evidence="2" id="KW-1185">Reference proteome</keyword>
<dbReference type="GeneID" id="77172633"/>
<protein>
    <submittedName>
        <fullName evidence="1">Uncharacterized protein</fullName>
    </submittedName>
</protein>
<evidence type="ECO:0000313" key="2">
    <source>
        <dbReference type="Proteomes" id="UP001185779"/>
    </source>
</evidence>
<reference evidence="1 2" key="1">
    <citation type="submission" date="2023-10" db="EMBL/GenBank/DDBJ databases">
        <title>Development of a sustainable strategy for remediation of hydrocarbon-contaminated territories based on the waste exchange concept.</title>
        <authorList>
            <person name="Krivoruchko A."/>
        </authorList>
    </citation>
    <scope>NUCLEOTIDE SEQUENCE [LARGE SCALE GENOMIC DNA]</scope>
    <source>
        <strain evidence="1 2">IEGM 1266</strain>
    </source>
</reference>
<sequence length="63" mass="6645">MAGLIVGLFAPIGLTVFTLGMDVVQRRMETPGRGKSRALRVIRGAVVPAASLTDAAPRARKLN</sequence>
<dbReference type="RefSeq" id="WP_024497547.1">
    <property type="nucleotide sequence ID" value="NZ_CP091855.1"/>
</dbReference>
<accession>A0ABU4DEN6</accession>